<dbReference type="Proteomes" id="UP001606301">
    <property type="component" value="Unassembled WGS sequence"/>
</dbReference>
<reference evidence="1 2" key="1">
    <citation type="submission" date="2024-08" db="EMBL/GenBank/DDBJ databases">
        <authorList>
            <person name="Lu H."/>
        </authorList>
    </citation>
    <scope>NUCLEOTIDE SEQUENCE [LARGE SCALE GENOMIC DNA]</scope>
    <source>
        <strain evidence="1 2">LKC17W</strain>
    </source>
</reference>
<evidence type="ECO:0000313" key="2">
    <source>
        <dbReference type="Proteomes" id="UP001606301"/>
    </source>
</evidence>
<organism evidence="1 2">
    <name type="scientific">Pelomonas margarita</name>
    <dbReference type="NCBI Taxonomy" id="3299031"/>
    <lineage>
        <taxon>Bacteria</taxon>
        <taxon>Pseudomonadati</taxon>
        <taxon>Pseudomonadota</taxon>
        <taxon>Betaproteobacteria</taxon>
        <taxon>Burkholderiales</taxon>
        <taxon>Sphaerotilaceae</taxon>
        <taxon>Roseateles</taxon>
    </lineage>
</organism>
<dbReference type="Gene3D" id="3.40.30.10">
    <property type="entry name" value="Glutaredoxin"/>
    <property type="match status" value="1"/>
</dbReference>
<sequence length="273" mass="29471">MGMPQRNPMSKPELTPLQRLRGLARQSLGLVLAAAAALTAVPAWAGLDEAARNFRAEFKQPPGTQIEDSPFEGFYLLTGPDGPIRLFSEQLDFVGYGDAWEMKGESGRVMPVPPPALAALKSQLRARLKKHWLPVGHAGQGKDAIVVISAPNCGYCKLQNRDLDRHGAELGLAVHVLPELLGGNSLQFAAGVLCSADPTRAWSDALRGMLPRPAAECQKSRWAAIVRTHVFDSAGPGKIRIRTPATIRADGSVAFGWGDKASLAEMRQKLQLR</sequence>
<accession>A0ABW7FJI0</accession>
<evidence type="ECO:0000313" key="1">
    <source>
        <dbReference type="EMBL" id="MFG6441474.1"/>
    </source>
</evidence>
<name>A0ABW7FJI0_9BURK</name>
<protein>
    <recommendedName>
        <fullName evidence="3">Thiol:disulfide interchange protein</fullName>
    </recommendedName>
</protein>
<evidence type="ECO:0008006" key="3">
    <source>
        <dbReference type="Google" id="ProtNLM"/>
    </source>
</evidence>
<dbReference type="RefSeq" id="WP_394397798.1">
    <property type="nucleotide sequence ID" value="NZ_JBIGHW010000006.1"/>
</dbReference>
<comment type="caution">
    <text evidence="1">The sequence shown here is derived from an EMBL/GenBank/DDBJ whole genome shotgun (WGS) entry which is preliminary data.</text>
</comment>
<gene>
    <name evidence="1" type="ORF">ACG0Z3_12375</name>
</gene>
<dbReference type="SUPFAM" id="SSF52833">
    <property type="entry name" value="Thioredoxin-like"/>
    <property type="match status" value="1"/>
</dbReference>
<keyword evidence="2" id="KW-1185">Reference proteome</keyword>
<dbReference type="InterPro" id="IPR036249">
    <property type="entry name" value="Thioredoxin-like_sf"/>
</dbReference>
<dbReference type="EMBL" id="JBIGHW010000006">
    <property type="protein sequence ID" value="MFG6441474.1"/>
    <property type="molecule type" value="Genomic_DNA"/>
</dbReference>
<proteinExistence type="predicted"/>